<reference evidence="12 13" key="1">
    <citation type="submission" date="2021-09" db="EMBL/GenBank/DDBJ databases">
        <title>Lysobacter sp. 13A isolated from the river sediment.</title>
        <authorList>
            <person name="Liu H."/>
            <person name="Li S."/>
            <person name="Mao S."/>
        </authorList>
    </citation>
    <scope>NUCLEOTIDE SEQUENCE [LARGE SCALE GENOMIC DNA]</scope>
    <source>
        <strain evidence="12 13">13A</strain>
    </source>
</reference>
<feature type="active site" description="Phosphoserine intermediate" evidence="8">
    <location>
        <position position="71"/>
    </location>
</feature>
<dbReference type="PIRSF" id="PIRSF001492">
    <property type="entry name" value="IPGAM"/>
    <property type="match status" value="1"/>
</dbReference>
<organism evidence="12 13">
    <name type="scientific">Novilysobacter selenitireducens</name>
    <dbReference type="NCBI Taxonomy" id="2872639"/>
    <lineage>
        <taxon>Bacteria</taxon>
        <taxon>Pseudomonadati</taxon>
        <taxon>Pseudomonadota</taxon>
        <taxon>Gammaproteobacteria</taxon>
        <taxon>Lysobacterales</taxon>
        <taxon>Lysobacteraceae</taxon>
        <taxon>Novilysobacter</taxon>
    </lineage>
</organism>
<dbReference type="InterPro" id="IPR011258">
    <property type="entry name" value="BPG-indep_PGM_N"/>
</dbReference>
<dbReference type="EMBL" id="JAINZW010000005">
    <property type="protein sequence ID" value="MBZ4040031.1"/>
    <property type="molecule type" value="Genomic_DNA"/>
</dbReference>
<evidence type="ECO:0000256" key="7">
    <source>
        <dbReference type="ARBA" id="ARBA00023235"/>
    </source>
</evidence>
<evidence type="ECO:0000256" key="5">
    <source>
        <dbReference type="ARBA" id="ARBA00023152"/>
    </source>
</evidence>
<dbReference type="Proteomes" id="UP001430954">
    <property type="component" value="Unassembled WGS sequence"/>
</dbReference>
<evidence type="ECO:0000256" key="9">
    <source>
        <dbReference type="NCBIfam" id="TIGR01307"/>
    </source>
</evidence>
<evidence type="ECO:0000313" key="13">
    <source>
        <dbReference type="Proteomes" id="UP001430954"/>
    </source>
</evidence>
<feature type="binding site" evidence="8">
    <location>
        <position position="406"/>
    </location>
    <ligand>
        <name>Mn(2+)</name>
        <dbReference type="ChEBI" id="CHEBI:29035"/>
        <label>1</label>
    </ligand>
</feature>
<dbReference type="RefSeq" id="WP_223676494.1">
    <property type="nucleotide sequence ID" value="NZ_JAINZW010000005.1"/>
</dbReference>
<dbReference type="HAMAP" id="MF_01038">
    <property type="entry name" value="GpmI"/>
    <property type="match status" value="1"/>
</dbReference>
<gene>
    <name evidence="8 12" type="primary">gpmI</name>
    <name evidence="12" type="ORF">K6753_10875</name>
</gene>
<dbReference type="InterPro" id="IPR036646">
    <property type="entry name" value="PGAM_B_sf"/>
</dbReference>
<evidence type="ECO:0000256" key="4">
    <source>
        <dbReference type="ARBA" id="ARBA00022723"/>
    </source>
</evidence>
<dbReference type="GO" id="GO:0004619">
    <property type="term" value="F:phosphoglycerate mutase activity"/>
    <property type="evidence" value="ECO:0007669"/>
    <property type="project" value="UniProtKB-EC"/>
</dbReference>
<dbReference type="PANTHER" id="PTHR31637:SF0">
    <property type="entry name" value="2,3-BISPHOSPHOGLYCERATE-INDEPENDENT PHOSPHOGLYCERATE MUTASE"/>
    <property type="match status" value="1"/>
</dbReference>
<feature type="binding site" evidence="8">
    <location>
        <begin position="162"/>
        <end position="163"/>
    </location>
    <ligand>
        <name>substrate</name>
    </ligand>
</feature>
<comment type="similarity">
    <text evidence="3 8">Belongs to the BPG-independent phosphoglycerate mutase family.</text>
</comment>
<dbReference type="NCBIfam" id="TIGR01307">
    <property type="entry name" value="pgm_bpd_ind"/>
    <property type="match status" value="1"/>
</dbReference>
<feature type="domain" description="Metalloenzyme" evidence="10">
    <location>
        <begin position="14"/>
        <end position="503"/>
    </location>
</feature>
<feature type="binding site" evidence="8">
    <location>
        <position position="466"/>
    </location>
    <ligand>
        <name>Mn(2+)</name>
        <dbReference type="ChEBI" id="CHEBI:29035"/>
        <label>1</label>
    </ligand>
</feature>
<comment type="subunit">
    <text evidence="8">Monomer.</text>
</comment>
<evidence type="ECO:0000259" key="11">
    <source>
        <dbReference type="Pfam" id="PF06415"/>
    </source>
</evidence>
<feature type="binding site" evidence="8">
    <location>
        <position position="339"/>
    </location>
    <ligand>
        <name>substrate</name>
    </ligand>
</feature>
<evidence type="ECO:0000256" key="2">
    <source>
        <dbReference type="ARBA" id="ARBA00004798"/>
    </source>
</evidence>
<dbReference type="SUPFAM" id="SSF53649">
    <property type="entry name" value="Alkaline phosphatase-like"/>
    <property type="match status" value="1"/>
</dbReference>
<feature type="binding site" evidence="8">
    <location>
        <position position="21"/>
    </location>
    <ligand>
        <name>Mn(2+)</name>
        <dbReference type="ChEBI" id="CHEBI:29035"/>
        <label>2</label>
    </ligand>
</feature>
<dbReference type="CDD" id="cd16010">
    <property type="entry name" value="iPGM"/>
    <property type="match status" value="1"/>
</dbReference>
<comment type="catalytic activity">
    <reaction evidence="1 8">
        <text>(2R)-2-phosphoglycerate = (2R)-3-phosphoglycerate</text>
        <dbReference type="Rhea" id="RHEA:15901"/>
        <dbReference type="ChEBI" id="CHEBI:58272"/>
        <dbReference type="ChEBI" id="CHEBI:58289"/>
        <dbReference type="EC" id="5.4.2.12"/>
    </reaction>
</comment>
<feature type="binding site" evidence="8">
    <location>
        <position position="71"/>
    </location>
    <ligand>
        <name>Mn(2+)</name>
        <dbReference type="ChEBI" id="CHEBI:29035"/>
        <label>2</label>
    </ligand>
</feature>
<dbReference type="Pfam" id="PF01676">
    <property type="entry name" value="Metalloenzyme"/>
    <property type="match status" value="1"/>
</dbReference>
<dbReference type="PANTHER" id="PTHR31637">
    <property type="entry name" value="2,3-BISPHOSPHOGLYCERATE-INDEPENDENT PHOSPHOGLYCERATE MUTASE"/>
    <property type="match status" value="1"/>
</dbReference>
<comment type="function">
    <text evidence="8">Catalyzes the interconversion of 2-phosphoglycerate and 3-phosphoglycerate.</text>
</comment>
<proteinExistence type="inferred from homology"/>
<dbReference type="InterPro" id="IPR006124">
    <property type="entry name" value="Metalloenzyme"/>
</dbReference>
<dbReference type="SUPFAM" id="SSF64158">
    <property type="entry name" value="2,3-Bisphosphoglycerate-independent phosphoglycerate mutase, substrate-binding domain"/>
    <property type="match status" value="1"/>
</dbReference>
<evidence type="ECO:0000313" key="12">
    <source>
        <dbReference type="EMBL" id="MBZ4040031.1"/>
    </source>
</evidence>
<evidence type="ECO:0000259" key="10">
    <source>
        <dbReference type="Pfam" id="PF01676"/>
    </source>
</evidence>
<feature type="binding site" evidence="8">
    <location>
        <position position="194"/>
    </location>
    <ligand>
        <name>substrate</name>
    </ligand>
</feature>
<evidence type="ECO:0000256" key="1">
    <source>
        <dbReference type="ARBA" id="ARBA00000370"/>
    </source>
</evidence>
<feature type="binding site" evidence="8">
    <location>
        <position position="410"/>
    </location>
    <ligand>
        <name>Mn(2+)</name>
        <dbReference type="ChEBI" id="CHEBI:29035"/>
        <label>1</label>
    </ligand>
</feature>
<dbReference type="Gene3D" id="3.40.1450.10">
    <property type="entry name" value="BPG-independent phosphoglycerate mutase, domain B"/>
    <property type="match status" value="1"/>
</dbReference>
<name>A0ABS7T811_9GAMM</name>
<accession>A0ABS7T811</accession>
<dbReference type="InterPro" id="IPR017850">
    <property type="entry name" value="Alkaline_phosphatase_core_sf"/>
</dbReference>
<evidence type="ECO:0000256" key="6">
    <source>
        <dbReference type="ARBA" id="ARBA00023211"/>
    </source>
</evidence>
<keyword evidence="5 8" id="KW-0324">Glycolysis</keyword>
<sequence length="521" mass="56070">MPADPHPRHAAIRPVVLLILDGWGHREEHEDNALAQARLPNWDALVASSPHTLIHTEGRHVGLPDGQMGNSEVGHMNLGAGRIVYQDLTRIDAAIQDGSFNANAELLAACRAAREHGHTLHLMALLSPGGVHSHERHLHAMIELAKREDVPRVAVHAFLDGRDMPPKSAGASIDALQAVCDAAGNARIASISGRYYAMDRDQRWDRVRRAWDAMVEASSDHHAPDAHTALSDAYARGETDEFVLPTVIDDGATMRDGDAVVFMNFRADRARQLTGAFVADEFHGFEARRPKLSRFVCLTEYDARLPAPVAFAPDDLRHTLGEVVADAGLRQLRIAETEKYAHVTFFFSGGREAPFDGEQRILVPSPKVATYDLQPEMSCPEVTERLVGAIRNRDCDLAVCNIANPDMVGHTGNLAAAVLAAEAVDVAIGAIAQAVRDVGGALLVTADHGNLEMMRDASTGQPHTAHTIGPVPFVYLGPRTADLRAGGALRDVAPTVLDLFGLPQPADMSGRSLLVGDGPSA</sequence>
<dbReference type="Gene3D" id="3.40.720.10">
    <property type="entry name" value="Alkaline Phosphatase, subunit A"/>
    <property type="match status" value="1"/>
</dbReference>
<comment type="pathway">
    <text evidence="2 8">Carbohydrate degradation; glycolysis; pyruvate from D-glyceraldehyde 3-phosphate: step 3/5.</text>
</comment>
<feature type="binding site" evidence="8">
    <location>
        <position position="448"/>
    </location>
    <ligand>
        <name>Mn(2+)</name>
        <dbReference type="ChEBI" id="CHEBI:29035"/>
        <label>2</label>
    </ligand>
</feature>
<dbReference type="Pfam" id="PF06415">
    <property type="entry name" value="iPGM_N"/>
    <property type="match status" value="1"/>
</dbReference>
<comment type="cofactor">
    <cofactor evidence="8">
        <name>Mn(2+)</name>
        <dbReference type="ChEBI" id="CHEBI:29035"/>
    </cofactor>
    <text evidence="8">Binds 2 manganese ions per subunit.</text>
</comment>
<comment type="caution">
    <text evidence="12">The sequence shown here is derived from an EMBL/GenBank/DDBJ whole genome shotgun (WGS) entry which is preliminary data.</text>
</comment>
<dbReference type="EC" id="5.4.2.12" evidence="8 9"/>
<dbReference type="InterPro" id="IPR005995">
    <property type="entry name" value="Pgm_bpd_ind"/>
</dbReference>
<feature type="binding site" evidence="8">
    <location>
        <position position="200"/>
    </location>
    <ligand>
        <name>substrate</name>
    </ligand>
</feature>
<feature type="binding site" evidence="8">
    <location>
        <begin position="266"/>
        <end position="269"/>
    </location>
    <ligand>
        <name>substrate</name>
    </ligand>
</feature>
<keyword evidence="13" id="KW-1185">Reference proteome</keyword>
<keyword evidence="7 8" id="KW-0413">Isomerase</keyword>
<feature type="binding site" evidence="8">
    <location>
        <position position="447"/>
    </location>
    <ligand>
        <name>Mn(2+)</name>
        <dbReference type="ChEBI" id="CHEBI:29035"/>
        <label>2</label>
    </ligand>
</feature>
<keyword evidence="6 8" id="KW-0464">Manganese</keyword>
<feature type="binding site" evidence="8">
    <location>
        <position position="132"/>
    </location>
    <ligand>
        <name>substrate</name>
    </ligand>
</feature>
<evidence type="ECO:0000256" key="8">
    <source>
        <dbReference type="HAMAP-Rule" id="MF_01038"/>
    </source>
</evidence>
<feature type="domain" description="BPG-independent PGAM N-terminal" evidence="11">
    <location>
        <begin position="91"/>
        <end position="302"/>
    </location>
</feature>
<keyword evidence="4 8" id="KW-0479">Metal-binding</keyword>
<protein>
    <recommendedName>
        <fullName evidence="8 9">2,3-bisphosphoglycerate-independent phosphoglycerate mutase</fullName>
        <shortName evidence="8">BPG-independent PGAM</shortName>
        <shortName evidence="8">Phosphoglyceromutase</shortName>
        <shortName evidence="8">iPGM</shortName>
        <ecNumber evidence="8 9">5.4.2.12</ecNumber>
    </recommendedName>
</protein>
<evidence type="ECO:0000256" key="3">
    <source>
        <dbReference type="ARBA" id="ARBA00008819"/>
    </source>
</evidence>